<organism evidence="1 2">
    <name type="scientific">Prymnesium parvum</name>
    <name type="common">Toxic golden alga</name>
    <dbReference type="NCBI Taxonomy" id="97485"/>
    <lineage>
        <taxon>Eukaryota</taxon>
        <taxon>Haptista</taxon>
        <taxon>Haptophyta</taxon>
        <taxon>Prymnesiophyceae</taxon>
        <taxon>Prymnesiales</taxon>
        <taxon>Prymnesiaceae</taxon>
        <taxon>Prymnesium</taxon>
    </lineage>
</organism>
<comment type="caution">
    <text evidence="1">The sequence shown here is derived from an EMBL/GenBank/DDBJ whole genome shotgun (WGS) entry which is preliminary data.</text>
</comment>
<evidence type="ECO:0000313" key="1">
    <source>
        <dbReference type="EMBL" id="KAL1514756.1"/>
    </source>
</evidence>
<reference evidence="1 2" key="1">
    <citation type="journal article" date="2024" name="Science">
        <title>Giant polyketide synthase enzymes in the biosynthesis of giant marine polyether toxins.</title>
        <authorList>
            <person name="Fallon T.R."/>
            <person name="Shende V.V."/>
            <person name="Wierzbicki I.H."/>
            <person name="Pendleton A.L."/>
            <person name="Watervoot N.F."/>
            <person name="Auber R.P."/>
            <person name="Gonzalez D.J."/>
            <person name="Wisecaver J.H."/>
            <person name="Moore B.S."/>
        </authorList>
    </citation>
    <scope>NUCLEOTIDE SEQUENCE [LARGE SCALE GENOMIC DNA]</scope>
    <source>
        <strain evidence="1 2">12B1</strain>
    </source>
</reference>
<protein>
    <submittedName>
        <fullName evidence="1">Uncharacterized protein</fullName>
    </submittedName>
</protein>
<sequence>MLPTYTAIGGAHTCGYPPITQAQLLRTVAYKALRAHSAVRRLQNSCLVGAGPTYPACCLPYFVPPSTRFATLEFVSSLRANERLHLFHLARMIRLLQERSVTLVLLNLIPREPSLAGSRGYAATAEKLEAVAADAGVPVLTITYGGNASLWATESTLNQLGHRVVGEAAAKALLQARRAARTRGAARRAGEERWAQGANFECTARRVVAVLPKFARSLPLCSAHRQ</sequence>
<proteinExistence type="predicted"/>
<evidence type="ECO:0000313" key="2">
    <source>
        <dbReference type="Proteomes" id="UP001515480"/>
    </source>
</evidence>
<dbReference type="AlphaFoldDB" id="A0AB34J867"/>
<gene>
    <name evidence="1" type="ORF">AB1Y20_003842</name>
</gene>
<name>A0AB34J867_PRYPA</name>
<dbReference type="EMBL" id="JBGBPQ010000012">
    <property type="protein sequence ID" value="KAL1514756.1"/>
    <property type="molecule type" value="Genomic_DNA"/>
</dbReference>
<accession>A0AB34J867</accession>
<dbReference type="Proteomes" id="UP001515480">
    <property type="component" value="Unassembled WGS sequence"/>
</dbReference>
<keyword evidence="2" id="KW-1185">Reference proteome</keyword>